<keyword evidence="1" id="KW-0547">Nucleotide-binding</keyword>
<dbReference type="InterPro" id="IPR050625">
    <property type="entry name" value="ParA/MinD_ATPase"/>
</dbReference>
<evidence type="ECO:0000256" key="2">
    <source>
        <dbReference type="ARBA" id="ARBA00022840"/>
    </source>
</evidence>
<name>A0A3R9PHF2_9CREN</name>
<dbReference type="GO" id="GO:0005829">
    <property type="term" value="C:cytosol"/>
    <property type="evidence" value="ECO:0007669"/>
    <property type="project" value="TreeGrafter"/>
</dbReference>
<dbReference type="SUPFAM" id="SSF52540">
    <property type="entry name" value="P-loop containing nucleoside triphosphate hydrolases"/>
    <property type="match status" value="1"/>
</dbReference>
<dbReference type="AlphaFoldDB" id="A0A3R9PHF2"/>
<sequence>MCVAFGLQGGGTGKTTISFNVAVKMAREGRRVFFIGMDMGRQSAVYLWDKRVADHIYKGEIATIREYFKGKARPLEIAYESNMVKNLFFVPAGHGKIEMKELRRSADMFSKLVSEYKKYGRVIVDCPGSGGLSSVLDYLMIFSSCDSFVPVVEPNEASITNAIRLANMAHLSGIPVNLVVLNKVKDGNQDMMERARKILTAEGDVILVKYSDRFVEAYERGAPLVDLYPESDEAKSIARIAEIIERRAVPMGKAGPERIRTALSIIEGQEVAEIDLSILRHVKNLFRRK</sequence>
<proteinExistence type="predicted"/>
<protein>
    <recommendedName>
        <fullName evidence="3">CobQ/CobB/MinD/ParA nucleotide binding domain-containing protein</fullName>
    </recommendedName>
</protein>
<evidence type="ECO:0000313" key="5">
    <source>
        <dbReference type="Proteomes" id="UP000277582"/>
    </source>
</evidence>
<evidence type="ECO:0000259" key="3">
    <source>
        <dbReference type="Pfam" id="PF01656"/>
    </source>
</evidence>
<gene>
    <name evidence="4" type="ORF">D6D85_08325</name>
</gene>
<evidence type="ECO:0000313" key="4">
    <source>
        <dbReference type="EMBL" id="RSN74364.1"/>
    </source>
</evidence>
<dbReference type="GO" id="GO:0016887">
    <property type="term" value="F:ATP hydrolysis activity"/>
    <property type="evidence" value="ECO:0007669"/>
    <property type="project" value="TreeGrafter"/>
</dbReference>
<comment type="caution">
    <text evidence="4">The sequence shown here is derived from an EMBL/GenBank/DDBJ whole genome shotgun (WGS) entry which is preliminary data.</text>
</comment>
<keyword evidence="2" id="KW-0067">ATP-binding</keyword>
<accession>A0A3R9PHF2</accession>
<evidence type="ECO:0000256" key="1">
    <source>
        <dbReference type="ARBA" id="ARBA00022741"/>
    </source>
</evidence>
<reference evidence="4 5" key="1">
    <citation type="submission" date="2018-10" db="EMBL/GenBank/DDBJ databases">
        <title>Co-occurring genomic capacity for anaerobic methane metabolism and dissimilatory sulfite reduction discovered in the Korarchaeota.</title>
        <authorList>
            <person name="Mckay L.J."/>
            <person name="Dlakic M."/>
            <person name="Fields M.W."/>
            <person name="Delmont T.O."/>
            <person name="Eren A.M."/>
            <person name="Jay Z.J."/>
            <person name="Klingelsmith K.B."/>
            <person name="Rusch D.B."/>
            <person name="Inskeep W.P."/>
        </authorList>
    </citation>
    <scope>NUCLEOTIDE SEQUENCE [LARGE SCALE GENOMIC DNA]</scope>
    <source>
        <strain evidence="4 5">MDKW</strain>
    </source>
</reference>
<dbReference type="GO" id="GO:0009898">
    <property type="term" value="C:cytoplasmic side of plasma membrane"/>
    <property type="evidence" value="ECO:0007669"/>
    <property type="project" value="TreeGrafter"/>
</dbReference>
<dbReference type="Gene3D" id="3.40.50.300">
    <property type="entry name" value="P-loop containing nucleotide triphosphate hydrolases"/>
    <property type="match status" value="1"/>
</dbReference>
<dbReference type="PANTHER" id="PTHR43384">
    <property type="entry name" value="SEPTUM SITE-DETERMINING PROTEIN MIND HOMOLOG, CHLOROPLASTIC-RELATED"/>
    <property type="match status" value="1"/>
</dbReference>
<feature type="domain" description="CobQ/CobB/MinD/ParA nucleotide binding" evidence="3">
    <location>
        <begin position="8"/>
        <end position="224"/>
    </location>
</feature>
<dbReference type="GO" id="GO:0051782">
    <property type="term" value="P:negative regulation of cell division"/>
    <property type="evidence" value="ECO:0007669"/>
    <property type="project" value="TreeGrafter"/>
</dbReference>
<dbReference type="PANTHER" id="PTHR43384:SF4">
    <property type="entry name" value="CELLULOSE BIOSYNTHESIS PROTEIN BCSQ-RELATED"/>
    <property type="match status" value="1"/>
</dbReference>
<dbReference type="GO" id="GO:0005524">
    <property type="term" value="F:ATP binding"/>
    <property type="evidence" value="ECO:0007669"/>
    <property type="project" value="UniProtKB-KW"/>
</dbReference>
<dbReference type="InterPro" id="IPR002586">
    <property type="entry name" value="CobQ/CobB/MinD/ParA_Nub-bd_dom"/>
</dbReference>
<dbReference type="Pfam" id="PF01656">
    <property type="entry name" value="CbiA"/>
    <property type="match status" value="1"/>
</dbReference>
<dbReference type="RefSeq" id="WP_125671538.1">
    <property type="nucleotide sequence ID" value="NZ_RCOS01000096.1"/>
</dbReference>
<keyword evidence="5" id="KW-1185">Reference proteome</keyword>
<dbReference type="InterPro" id="IPR027417">
    <property type="entry name" value="P-loop_NTPase"/>
</dbReference>
<organism evidence="4 5">
    <name type="scientific">Candidatus Methanodesulfokora washburnensis</name>
    <dbReference type="NCBI Taxonomy" id="2478471"/>
    <lineage>
        <taxon>Archaea</taxon>
        <taxon>Thermoproteota</taxon>
        <taxon>Candidatus Korarchaeia</taxon>
        <taxon>Candidatus Korarchaeia incertae sedis</taxon>
        <taxon>Candidatus Methanodesulfokora</taxon>
    </lineage>
</organism>
<dbReference type="EMBL" id="RCOS01000096">
    <property type="protein sequence ID" value="RSN74364.1"/>
    <property type="molecule type" value="Genomic_DNA"/>
</dbReference>
<dbReference type="Proteomes" id="UP000277582">
    <property type="component" value="Unassembled WGS sequence"/>
</dbReference>